<protein>
    <submittedName>
        <fullName evidence="1">Uncharacterized protein</fullName>
    </submittedName>
</protein>
<organism evidence="1 2">
    <name type="scientific">Phytophthora palmivora</name>
    <dbReference type="NCBI Taxonomy" id="4796"/>
    <lineage>
        <taxon>Eukaryota</taxon>
        <taxon>Sar</taxon>
        <taxon>Stramenopiles</taxon>
        <taxon>Oomycota</taxon>
        <taxon>Peronosporomycetes</taxon>
        <taxon>Peronosporales</taxon>
        <taxon>Peronosporaceae</taxon>
        <taxon>Phytophthora</taxon>
    </lineage>
</organism>
<sequence>MGLDEFKPGNTKRAKNAAISVFKAFLKSEHVEFDYVKQCIEEDTTAEVIFVRFIRMKTTEEQGLSVFPDPDFVTCPFHAIAMALITQAAPSAALIDNLPEVPVAAALNLAPSTPLL</sequence>
<evidence type="ECO:0000313" key="2">
    <source>
        <dbReference type="Proteomes" id="UP000237271"/>
    </source>
</evidence>
<dbReference type="Proteomes" id="UP000237271">
    <property type="component" value="Unassembled WGS sequence"/>
</dbReference>
<dbReference type="AlphaFoldDB" id="A0A2P4XW12"/>
<proteinExistence type="predicted"/>
<dbReference type="OrthoDB" id="135968at2759"/>
<reference evidence="1 2" key="1">
    <citation type="journal article" date="2017" name="Genome Biol. Evol.">
        <title>Phytophthora megakarya and P. palmivora, closely related causal agents of cacao black pod rot, underwent increases in genome sizes and gene numbers by different mechanisms.</title>
        <authorList>
            <person name="Ali S.S."/>
            <person name="Shao J."/>
            <person name="Lary D.J."/>
            <person name="Kronmiller B."/>
            <person name="Shen D."/>
            <person name="Strem M.D."/>
            <person name="Amoako-Attah I."/>
            <person name="Akrofi A.Y."/>
            <person name="Begoude B.A."/>
            <person name="Ten Hoopen G.M."/>
            <person name="Coulibaly K."/>
            <person name="Kebe B.I."/>
            <person name="Melnick R.L."/>
            <person name="Guiltinan M.J."/>
            <person name="Tyler B.M."/>
            <person name="Meinhardt L.W."/>
            <person name="Bailey B.A."/>
        </authorList>
    </citation>
    <scope>NUCLEOTIDE SEQUENCE [LARGE SCALE GENOMIC DNA]</scope>
    <source>
        <strain evidence="2">sbr112.9</strain>
    </source>
</reference>
<keyword evidence="2" id="KW-1185">Reference proteome</keyword>
<gene>
    <name evidence="1" type="ORF">PHPALM_13946</name>
</gene>
<evidence type="ECO:0000313" key="1">
    <source>
        <dbReference type="EMBL" id="POM69740.1"/>
    </source>
</evidence>
<name>A0A2P4XW12_9STRA</name>
<dbReference type="EMBL" id="NCKW01007825">
    <property type="protein sequence ID" value="POM69740.1"/>
    <property type="molecule type" value="Genomic_DNA"/>
</dbReference>
<accession>A0A2P4XW12</accession>
<comment type="caution">
    <text evidence="1">The sequence shown here is derived from an EMBL/GenBank/DDBJ whole genome shotgun (WGS) entry which is preliminary data.</text>
</comment>